<dbReference type="EMBL" id="CH474039">
    <property type="protein sequence ID" value="EDL91645.1"/>
    <property type="molecule type" value="Genomic_DNA"/>
</dbReference>
<reference evidence="1 2" key="1">
    <citation type="submission" date="2005-09" db="EMBL/GenBank/DDBJ databases">
        <authorList>
            <person name="Mural R.J."/>
            <person name="Li P.W."/>
            <person name="Adams M.D."/>
            <person name="Amanatides P.G."/>
            <person name="Baden-Tillson H."/>
            <person name="Barnstead M."/>
            <person name="Chin S.H."/>
            <person name="Dew I."/>
            <person name="Evans C.A."/>
            <person name="Ferriera S."/>
            <person name="Flanigan M."/>
            <person name="Fosler C."/>
            <person name="Glodek A."/>
            <person name="Gu Z."/>
            <person name="Holt R.A."/>
            <person name="Jennings D."/>
            <person name="Kraft C.L."/>
            <person name="Lu F."/>
            <person name="Nguyen T."/>
            <person name="Nusskern D.R."/>
            <person name="Pfannkoch C.M."/>
            <person name="Sitter C."/>
            <person name="Sutton G.G."/>
            <person name="Venter J.C."/>
            <person name="Wang Z."/>
            <person name="Woodage T."/>
            <person name="Zheng X.H."/>
            <person name="Zhong F."/>
        </authorList>
    </citation>
    <scope>NUCLEOTIDE SEQUENCE [LARGE SCALE GENOMIC DNA]</scope>
    <source>
        <strain>BN</strain>
        <strain evidence="2">Sprague-Dawley</strain>
    </source>
</reference>
<accession>A6KDW0</accession>
<name>A6KDW0_RAT</name>
<gene>
    <name evidence="1 3" type="primary">Gng10</name>
    <name evidence="1" type="ORF">rCG_31957</name>
</gene>
<dbReference type="RGD" id="621514">
    <property type="gene designation" value="Gng10"/>
</dbReference>
<protein>
    <submittedName>
        <fullName evidence="1">Guanine nucleotide binding protein (G protein), gamma 10</fullName>
    </submittedName>
</protein>
<sequence>MVMDDYRQVPRKQISRAKSFSLWPGPRSKFYRNQCFVLFFNLITKLTGCISQSSLCGPAWDGGMFCLLGICISGWKCCISEN</sequence>
<evidence type="ECO:0000313" key="3">
    <source>
        <dbReference type="RGD" id="621514"/>
    </source>
</evidence>
<proteinExistence type="predicted"/>
<dbReference type="Proteomes" id="UP000234681">
    <property type="component" value="Chromosome 5"/>
</dbReference>
<dbReference type="AGR" id="RGD:621514"/>
<organism evidence="1 2">
    <name type="scientific">Rattus norvegicus</name>
    <name type="common">Rat</name>
    <dbReference type="NCBI Taxonomy" id="10116"/>
    <lineage>
        <taxon>Eukaryota</taxon>
        <taxon>Metazoa</taxon>
        <taxon>Chordata</taxon>
        <taxon>Craniata</taxon>
        <taxon>Vertebrata</taxon>
        <taxon>Euteleostomi</taxon>
        <taxon>Mammalia</taxon>
        <taxon>Eutheria</taxon>
        <taxon>Euarchontoglires</taxon>
        <taxon>Glires</taxon>
        <taxon>Rodentia</taxon>
        <taxon>Myomorpha</taxon>
        <taxon>Muroidea</taxon>
        <taxon>Muridae</taxon>
        <taxon>Murinae</taxon>
        <taxon>Rattus</taxon>
    </lineage>
</organism>
<evidence type="ECO:0000313" key="2">
    <source>
        <dbReference type="Proteomes" id="UP000234681"/>
    </source>
</evidence>
<dbReference type="AlphaFoldDB" id="A6KDW0"/>
<evidence type="ECO:0000313" key="1">
    <source>
        <dbReference type="EMBL" id="EDL91645.1"/>
    </source>
</evidence>